<comment type="subcellular location">
    <subcellularLocation>
        <location evidence="1">Membrane</location>
        <topology evidence="1">Multi-pass membrane protein</topology>
    </subcellularLocation>
</comment>
<keyword evidence="4 6" id="KW-0472">Membrane</keyword>
<reference evidence="7" key="2">
    <citation type="submission" date="2020-09" db="EMBL/GenBank/DDBJ databases">
        <authorList>
            <person name="Sun Q."/>
            <person name="Zhou Y."/>
        </authorList>
    </citation>
    <scope>NUCLEOTIDE SEQUENCE</scope>
    <source>
        <strain evidence="7">CGMCC 1.15493</strain>
    </source>
</reference>
<dbReference type="Proteomes" id="UP000613160">
    <property type="component" value="Unassembled WGS sequence"/>
</dbReference>
<proteinExistence type="predicted"/>
<evidence type="ECO:0000313" key="8">
    <source>
        <dbReference type="Proteomes" id="UP000613160"/>
    </source>
</evidence>
<evidence type="ECO:0000256" key="3">
    <source>
        <dbReference type="ARBA" id="ARBA00022989"/>
    </source>
</evidence>
<evidence type="ECO:0000256" key="6">
    <source>
        <dbReference type="SAM" id="Phobius"/>
    </source>
</evidence>
<evidence type="ECO:0000256" key="5">
    <source>
        <dbReference type="SAM" id="MobiDB-lite"/>
    </source>
</evidence>
<feature type="region of interest" description="Disordered" evidence="5">
    <location>
        <begin position="26"/>
        <end position="110"/>
    </location>
</feature>
<gene>
    <name evidence="7" type="ORF">GCM10011335_22820</name>
</gene>
<dbReference type="GO" id="GO:0016020">
    <property type="term" value="C:membrane"/>
    <property type="evidence" value="ECO:0007669"/>
    <property type="project" value="UniProtKB-SubCell"/>
</dbReference>
<dbReference type="InterPro" id="IPR021147">
    <property type="entry name" value="DUF697"/>
</dbReference>
<feature type="transmembrane region" description="Helical" evidence="6">
    <location>
        <begin position="163"/>
        <end position="183"/>
    </location>
</feature>
<feature type="region of interest" description="Disordered" evidence="5">
    <location>
        <begin position="221"/>
        <end position="248"/>
    </location>
</feature>
<evidence type="ECO:0000256" key="1">
    <source>
        <dbReference type="ARBA" id="ARBA00004141"/>
    </source>
</evidence>
<keyword evidence="8" id="KW-1185">Reference proteome</keyword>
<sequence>MRVSRRLPRTSDSTLDDLRRAAAGAAHVEIPDGPASIPATTLVAAPARQPRRTATDASSLPSSSAAGGPKRAAAGAKPRAAAEVAAGPSHRAAPPPATVRRPKSAARDAAGQRIIERHANMAVLAGLVPVPLVDMAAIAAVVDRMLRKLARVYGRRLQRDRSARLATSMLAGVAAPGIARWTATNLLGLIPGTQLIGMALGSLSATVVVRSIGEAFHRRLKAERAERDPRPAVGPDASVETARPSPSS</sequence>
<feature type="transmembrane region" description="Helical" evidence="6">
    <location>
        <begin position="121"/>
        <end position="142"/>
    </location>
</feature>
<accession>A0A916XX46</accession>
<feature type="transmembrane region" description="Helical" evidence="6">
    <location>
        <begin position="195"/>
        <end position="213"/>
    </location>
</feature>
<organism evidence="7 8">
    <name type="scientific">Aureimonas glaciei</name>
    <dbReference type="NCBI Taxonomy" id="1776957"/>
    <lineage>
        <taxon>Bacteria</taxon>
        <taxon>Pseudomonadati</taxon>
        <taxon>Pseudomonadota</taxon>
        <taxon>Alphaproteobacteria</taxon>
        <taxon>Hyphomicrobiales</taxon>
        <taxon>Aurantimonadaceae</taxon>
        <taxon>Aureimonas</taxon>
    </lineage>
</organism>
<protein>
    <recommendedName>
        <fullName evidence="9">DUF697 domain-containing protein</fullName>
    </recommendedName>
</protein>
<keyword evidence="2 6" id="KW-0812">Transmembrane</keyword>
<dbReference type="Pfam" id="PF05128">
    <property type="entry name" value="DUF697"/>
    <property type="match status" value="1"/>
</dbReference>
<keyword evidence="3 6" id="KW-1133">Transmembrane helix</keyword>
<evidence type="ECO:0000256" key="2">
    <source>
        <dbReference type="ARBA" id="ARBA00022692"/>
    </source>
</evidence>
<evidence type="ECO:0000256" key="4">
    <source>
        <dbReference type="ARBA" id="ARBA00023136"/>
    </source>
</evidence>
<evidence type="ECO:0008006" key="9">
    <source>
        <dbReference type="Google" id="ProtNLM"/>
    </source>
</evidence>
<name>A0A916XX46_9HYPH</name>
<feature type="compositionally biased region" description="Low complexity" evidence="5">
    <location>
        <begin position="55"/>
        <end position="89"/>
    </location>
</feature>
<evidence type="ECO:0000313" key="7">
    <source>
        <dbReference type="EMBL" id="GGD19351.1"/>
    </source>
</evidence>
<dbReference type="AlphaFoldDB" id="A0A916XX46"/>
<dbReference type="EMBL" id="BMJJ01000004">
    <property type="protein sequence ID" value="GGD19351.1"/>
    <property type="molecule type" value="Genomic_DNA"/>
</dbReference>
<reference evidence="7" key="1">
    <citation type="journal article" date="2014" name="Int. J. Syst. Evol. Microbiol.">
        <title>Complete genome sequence of Corynebacterium casei LMG S-19264T (=DSM 44701T), isolated from a smear-ripened cheese.</title>
        <authorList>
            <consortium name="US DOE Joint Genome Institute (JGI-PGF)"/>
            <person name="Walter F."/>
            <person name="Albersmeier A."/>
            <person name="Kalinowski J."/>
            <person name="Ruckert C."/>
        </authorList>
    </citation>
    <scope>NUCLEOTIDE SEQUENCE</scope>
    <source>
        <strain evidence="7">CGMCC 1.15493</strain>
    </source>
</reference>
<comment type="caution">
    <text evidence="7">The sequence shown here is derived from an EMBL/GenBank/DDBJ whole genome shotgun (WGS) entry which is preliminary data.</text>
</comment>